<reference evidence="3" key="1">
    <citation type="submission" date="2016-09" db="EMBL/GenBank/DDBJ databases">
        <authorList>
            <person name="Varghese N."/>
            <person name="Submissions S."/>
        </authorList>
    </citation>
    <scope>NUCLEOTIDE SEQUENCE [LARGE SCALE GENOMIC DNA]</scope>
    <source>
        <strain evidence="3">ANC 4422</strain>
    </source>
</reference>
<evidence type="ECO:0000256" key="1">
    <source>
        <dbReference type="SAM" id="SignalP"/>
    </source>
</evidence>
<sequence>MNNKICALSIAVISLLSLQPTYSYAMDINHKPILDTNHTAENSLDWFGEYIGTQTCKNCRSIETTLILNENKTYRLKETYIYANNHKKTIVSKGNFKFNTEHTSIITLNIYGKKRLFFIGENTATPLNTKGKNIKGATALKKMS</sequence>
<dbReference type="InterPro" id="IPR007298">
    <property type="entry name" value="Cu-R_lipoprotein_NlpE"/>
</dbReference>
<dbReference type="RefSeq" id="WP_092748226.1">
    <property type="nucleotide sequence ID" value="NZ_FMYL01000006.1"/>
</dbReference>
<accession>A0A1G6HKK4</accession>
<dbReference type="Proteomes" id="UP000242501">
    <property type="component" value="Unassembled WGS sequence"/>
</dbReference>
<protein>
    <submittedName>
        <fullName evidence="2">NlpE N-terminal domain-containing protein</fullName>
    </submittedName>
</protein>
<feature type="chain" id="PRO_5017350449" evidence="1">
    <location>
        <begin position="26"/>
        <end position="144"/>
    </location>
</feature>
<keyword evidence="3" id="KW-1185">Reference proteome</keyword>
<gene>
    <name evidence="2" type="ORF">SAMN05421733_106111</name>
</gene>
<dbReference type="STRING" id="1219383.SAMN05421733_106111"/>
<organism evidence="2 3">
    <name type="scientific">Acinetobacter boissieri</name>
    <dbReference type="NCBI Taxonomy" id="1219383"/>
    <lineage>
        <taxon>Bacteria</taxon>
        <taxon>Pseudomonadati</taxon>
        <taxon>Pseudomonadota</taxon>
        <taxon>Gammaproteobacteria</taxon>
        <taxon>Moraxellales</taxon>
        <taxon>Moraxellaceae</taxon>
        <taxon>Acinetobacter</taxon>
    </lineage>
</organism>
<dbReference type="Gene3D" id="2.40.128.640">
    <property type="match status" value="1"/>
</dbReference>
<feature type="signal peptide" evidence="1">
    <location>
        <begin position="1"/>
        <end position="25"/>
    </location>
</feature>
<dbReference type="Pfam" id="PF04170">
    <property type="entry name" value="NlpE"/>
    <property type="match status" value="1"/>
</dbReference>
<dbReference type="OrthoDB" id="5348860at2"/>
<name>A0A1G6HKK4_9GAMM</name>
<dbReference type="EMBL" id="FMYL01000006">
    <property type="protein sequence ID" value="SDB94790.1"/>
    <property type="molecule type" value="Genomic_DNA"/>
</dbReference>
<dbReference type="AlphaFoldDB" id="A0A1G6HKK4"/>
<evidence type="ECO:0000313" key="2">
    <source>
        <dbReference type="EMBL" id="SDB94790.1"/>
    </source>
</evidence>
<keyword evidence="1" id="KW-0732">Signal</keyword>
<proteinExistence type="predicted"/>
<evidence type="ECO:0000313" key="3">
    <source>
        <dbReference type="Proteomes" id="UP000242501"/>
    </source>
</evidence>